<sequence>MVNMEGARRTKTRVFSEKDMTEQKIRKLMDWDFALIMFRSSIFWKWASIIQSLEEKLGRSVSLKAFGDDRATMICAGYNDRETTMGEIKKLKGAMVRYVVKWRPDLHWKNSQFGGHNCWVVVEGLPLNLRNRRALQMIGDILGGLLEVPEQDEGDRVVIKVQGSDKGFFPSIFEFPCWEESVTLRIVKWANCNGINKTTPMSVRSPEDDVRLKGKQQAQDVGCTIPDVQPACSYGSTRDARTNGSCTTPINVSRDETIKKSNGLTNATKALMGLDNTTKSHIGLDNQSRTSNRTCKPARQQRLIQPTTTLFLQRRVERLERRTTAVQRPKWSLVQPTIKTFLNKRGPDQCIGGPREA</sequence>
<dbReference type="EMBL" id="JBBNAG010000007">
    <property type="protein sequence ID" value="KAK9118354.1"/>
    <property type="molecule type" value="Genomic_DNA"/>
</dbReference>
<evidence type="ECO:0000313" key="1">
    <source>
        <dbReference type="EMBL" id="KAK9118354.1"/>
    </source>
</evidence>
<organism evidence="1 2">
    <name type="scientific">Stephania cephalantha</name>
    <dbReference type="NCBI Taxonomy" id="152367"/>
    <lineage>
        <taxon>Eukaryota</taxon>
        <taxon>Viridiplantae</taxon>
        <taxon>Streptophyta</taxon>
        <taxon>Embryophyta</taxon>
        <taxon>Tracheophyta</taxon>
        <taxon>Spermatophyta</taxon>
        <taxon>Magnoliopsida</taxon>
        <taxon>Ranunculales</taxon>
        <taxon>Menispermaceae</taxon>
        <taxon>Menispermoideae</taxon>
        <taxon>Cissampelideae</taxon>
        <taxon>Stephania</taxon>
    </lineage>
</organism>
<protein>
    <recommendedName>
        <fullName evidence="3">DUF4283 domain-containing protein</fullName>
    </recommendedName>
</protein>
<gene>
    <name evidence="1" type="ORF">Scep_016447</name>
</gene>
<proteinExistence type="predicted"/>
<dbReference type="AlphaFoldDB" id="A0AAP0IMN3"/>
<evidence type="ECO:0000313" key="2">
    <source>
        <dbReference type="Proteomes" id="UP001419268"/>
    </source>
</evidence>
<keyword evidence="2" id="KW-1185">Reference proteome</keyword>
<comment type="caution">
    <text evidence="1">The sequence shown here is derived from an EMBL/GenBank/DDBJ whole genome shotgun (WGS) entry which is preliminary data.</text>
</comment>
<evidence type="ECO:0008006" key="3">
    <source>
        <dbReference type="Google" id="ProtNLM"/>
    </source>
</evidence>
<dbReference type="Proteomes" id="UP001419268">
    <property type="component" value="Unassembled WGS sequence"/>
</dbReference>
<name>A0AAP0IMN3_9MAGN</name>
<reference evidence="1 2" key="1">
    <citation type="submission" date="2024-01" db="EMBL/GenBank/DDBJ databases">
        <title>Genome assemblies of Stephania.</title>
        <authorList>
            <person name="Yang L."/>
        </authorList>
    </citation>
    <scope>NUCLEOTIDE SEQUENCE [LARGE SCALE GENOMIC DNA]</scope>
    <source>
        <strain evidence="1">JXDWG</strain>
        <tissue evidence="1">Leaf</tissue>
    </source>
</reference>
<accession>A0AAP0IMN3</accession>